<dbReference type="Proteomes" id="UP001488805">
    <property type="component" value="Unassembled WGS sequence"/>
</dbReference>
<protein>
    <submittedName>
        <fullName evidence="1">Uncharacterized protein</fullName>
    </submittedName>
</protein>
<evidence type="ECO:0000313" key="2">
    <source>
        <dbReference type="Proteomes" id="UP001488805"/>
    </source>
</evidence>
<organism evidence="1 2">
    <name type="scientific">Zoarces viviparus</name>
    <name type="common">Viviparous eelpout</name>
    <name type="synonym">Blennius viviparus</name>
    <dbReference type="NCBI Taxonomy" id="48416"/>
    <lineage>
        <taxon>Eukaryota</taxon>
        <taxon>Metazoa</taxon>
        <taxon>Chordata</taxon>
        <taxon>Craniata</taxon>
        <taxon>Vertebrata</taxon>
        <taxon>Euteleostomi</taxon>
        <taxon>Actinopterygii</taxon>
        <taxon>Neopterygii</taxon>
        <taxon>Teleostei</taxon>
        <taxon>Neoteleostei</taxon>
        <taxon>Acanthomorphata</taxon>
        <taxon>Eupercaria</taxon>
        <taxon>Perciformes</taxon>
        <taxon>Cottioidei</taxon>
        <taxon>Zoarcales</taxon>
        <taxon>Zoarcidae</taxon>
        <taxon>Zoarcinae</taxon>
        <taxon>Zoarces</taxon>
    </lineage>
</organism>
<sequence>MAPRLAGPKGWTLGIRKLLARPAVGAEGDSTAAGGVCVSWRRTPKYLHDGFPNIPYQRSNEPAISVEVVLVSHMD</sequence>
<gene>
    <name evidence="1" type="ORF">VZT92_009738</name>
</gene>
<reference evidence="1 2" key="1">
    <citation type="journal article" date="2024" name="Genome Biol. Evol.">
        <title>Chromosome-level genome assembly of the viviparous eelpout Zoarces viviparus.</title>
        <authorList>
            <person name="Fuhrmann N."/>
            <person name="Brasseur M.V."/>
            <person name="Bakowski C.E."/>
            <person name="Podsiadlowski L."/>
            <person name="Prost S."/>
            <person name="Krehenwinkel H."/>
            <person name="Mayer C."/>
        </authorList>
    </citation>
    <scope>NUCLEOTIDE SEQUENCE [LARGE SCALE GENOMIC DNA]</scope>
    <source>
        <strain evidence="1">NO-MEL_2022_Ind0_liver</strain>
    </source>
</reference>
<comment type="caution">
    <text evidence="1">The sequence shown here is derived from an EMBL/GenBank/DDBJ whole genome shotgun (WGS) entry which is preliminary data.</text>
</comment>
<name>A0AAW1FE42_ZOAVI</name>
<dbReference type="EMBL" id="JBCEZU010000078">
    <property type="protein sequence ID" value="KAK9532350.1"/>
    <property type="molecule type" value="Genomic_DNA"/>
</dbReference>
<accession>A0AAW1FE42</accession>
<evidence type="ECO:0000313" key="1">
    <source>
        <dbReference type="EMBL" id="KAK9532350.1"/>
    </source>
</evidence>
<keyword evidence="2" id="KW-1185">Reference proteome</keyword>
<proteinExistence type="predicted"/>
<dbReference type="AlphaFoldDB" id="A0AAW1FE42"/>